<dbReference type="Pfam" id="PF13738">
    <property type="entry name" value="Pyr_redox_3"/>
    <property type="match status" value="1"/>
</dbReference>
<dbReference type="STRING" id="53254.SAMN05660750_02142"/>
<dbReference type="PRINTS" id="PR00420">
    <property type="entry name" value="RNGMNOXGNASE"/>
</dbReference>
<dbReference type="GO" id="GO:0050660">
    <property type="term" value="F:flavin adenine dinucleotide binding"/>
    <property type="evidence" value="ECO:0007669"/>
    <property type="project" value="TreeGrafter"/>
</dbReference>
<sequence>MENNQMKELPVVVIGAGPIGLAAAANLVTRGIPVKVLEAGDAAGANVREWGHVRLFSPWKFNVDPASRTLLKAAGWQEPEAGSYPTGNELVETYLTPLAATKELASVIEYGVRVAAIGRHGIDKVVSKGRELRPFQLTVVGRDGAVSCVRARAVIDASGTWRTPNPVSASGVATEGEETLADKITYGIPDVLGRDRADYVGRTTLVVGAGHSAANVLLDLDELSARDGATKAIWVTRGRDLSRVYGGGSNDHLAARGDLGQRLRRLVEEGRIELVSGFPITGLRQEGERIVVNGEVGGGGRTIGPVDRIVACTGQRPDLSLTRELRVEFDPWLESARALGPMIDPNLHSCGSVPPHGHRELSHPEPGFYTVGIKSYGRAPTFLMMTGFEQVRSVVAAIAGDLAEADDVRLVLPETGVCTAAPAAAGGCCGGPAPAEVDSCCADDAAAKADGKAGCGCGPVKAPETAQTTSSCCGKAA</sequence>
<name>A0A0Q3M053_9HYPH</name>
<dbReference type="InterPro" id="IPR036188">
    <property type="entry name" value="FAD/NAD-bd_sf"/>
</dbReference>
<reference evidence="2 3" key="1">
    <citation type="submission" date="2015-10" db="EMBL/GenBank/DDBJ databases">
        <title>Draft genome of Bosea thiooxidans.</title>
        <authorList>
            <person name="Wang X."/>
        </authorList>
    </citation>
    <scope>NUCLEOTIDE SEQUENCE [LARGE SCALE GENOMIC DNA]</scope>
    <source>
        <strain evidence="2 3">CGMCC 9174</strain>
    </source>
</reference>
<dbReference type="Gene3D" id="3.50.50.60">
    <property type="entry name" value="FAD/NAD(P)-binding domain"/>
    <property type="match status" value="1"/>
</dbReference>
<proteinExistence type="predicted"/>
<dbReference type="InterPro" id="IPR050982">
    <property type="entry name" value="Auxin_biosynth/cation_transpt"/>
</dbReference>
<dbReference type="GO" id="GO:0004497">
    <property type="term" value="F:monooxygenase activity"/>
    <property type="evidence" value="ECO:0007669"/>
    <property type="project" value="TreeGrafter"/>
</dbReference>
<organism evidence="2 3">
    <name type="scientific">Bosea thiooxidans</name>
    <dbReference type="NCBI Taxonomy" id="53254"/>
    <lineage>
        <taxon>Bacteria</taxon>
        <taxon>Pseudomonadati</taxon>
        <taxon>Pseudomonadota</taxon>
        <taxon>Alphaproteobacteria</taxon>
        <taxon>Hyphomicrobiales</taxon>
        <taxon>Boseaceae</taxon>
        <taxon>Bosea</taxon>
    </lineage>
</organism>
<dbReference type="PANTHER" id="PTHR43539:SF78">
    <property type="entry name" value="FLAVIN-CONTAINING MONOOXYGENASE"/>
    <property type="match status" value="1"/>
</dbReference>
<dbReference type="EMBL" id="LMAR01000053">
    <property type="protein sequence ID" value="KQK29089.1"/>
    <property type="molecule type" value="Genomic_DNA"/>
</dbReference>
<evidence type="ECO:0000256" key="1">
    <source>
        <dbReference type="ARBA" id="ARBA00023002"/>
    </source>
</evidence>
<evidence type="ECO:0000313" key="3">
    <source>
        <dbReference type="Proteomes" id="UP000051562"/>
    </source>
</evidence>
<gene>
    <name evidence="2" type="ORF">ARD30_19945</name>
</gene>
<dbReference type="PANTHER" id="PTHR43539">
    <property type="entry name" value="FLAVIN-BINDING MONOOXYGENASE-LIKE PROTEIN (AFU_ORTHOLOGUE AFUA_4G09220)"/>
    <property type="match status" value="1"/>
</dbReference>
<evidence type="ECO:0000313" key="2">
    <source>
        <dbReference type="EMBL" id="KQK29089.1"/>
    </source>
</evidence>
<dbReference type="AlphaFoldDB" id="A0A0Q3M053"/>
<dbReference type="SUPFAM" id="SSF51905">
    <property type="entry name" value="FAD/NAD(P)-binding domain"/>
    <property type="match status" value="1"/>
</dbReference>
<keyword evidence="1" id="KW-0560">Oxidoreductase</keyword>
<protein>
    <submittedName>
        <fullName evidence="2">Flavoprotein</fullName>
    </submittedName>
</protein>
<keyword evidence="3" id="KW-1185">Reference proteome</keyword>
<accession>A0A0Q3M053</accession>
<dbReference type="Proteomes" id="UP000051562">
    <property type="component" value="Unassembled WGS sequence"/>
</dbReference>
<comment type="caution">
    <text evidence="2">The sequence shown here is derived from an EMBL/GenBank/DDBJ whole genome shotgun (WGS) entry which is preliminary data.</text>
</comment>